<dbReference type="InterPro" id="IPR002347">
    <property type="entry name" value="SDR_fam"/>
</dbReference>
<dbReference type="InterPro" id="IPR020904">
    <property type="entry name" value="Sc_DH/Rdtase_CS"/>
</dbReference>
<name>S5TGG1_9GAMM</name>
<dbReference type="Proteomes" id="UP000015380">
    <property type="component" value="Chromosome"/>
</dbReference>
<keyword evidence="3" id="KW-1185">Reference proteome</keyword>
<accession>S5TGG1</accession>
<evidence type="ECO:0000313" key="3">
    <source>
        <dbReference type="Proteomes" id="UP000015380"/>
    </source>
</evidence>
<dbReference type="Gene3D" id="3.40.50.720">
    <property type="entry name" value="NAD(P)-binding Rossmann-like Domain"/>
    <property type="match status" value="1"/>
</dbReference>
<dbReference type="eggNOG" id="COG1028">
    <property type="taxonomic scope" value="Bacteria"/>
</dbReference>
<sequence>MRMSGKVALITGGGSGIGEASCQRLAQEGATVIVTDINLDSAERVADAINNEGGQACPKYHDVTKEKAWVALIDEVIDQFAGLDVLVNNAAIAPTGSVEDTSLDDWRSVQQVNVEGVFMGTREAVKAMKEKGGSIINISSDLGIIGEPTMAAYSTSKGAIRVFTKAAALHCAREGYAIRVNSVHPGFIDTPAVTSTVAEMSEDMAKAFRERILAGIPMGRMGRPLDVANGILFLSSDESSYMTGSELVIDGGFIA</sequence>
<dbReference type="SUPFAM" id="SSF51735">
    <property type="entry name" value="NAD(P)-binding Rossmann-fold domains"/>
    <property type="match status" value="1"/>
</dbReference>
<dbReference type="PATRIC" id="fig|1198232.3.peg.1611"/>
<dbReference type="FunFam" id="3.40.50.720:FF:000084">
    <property type="entry name" value="Short-chain dehydrogenase reductase"/>
    <property type="match status" value="1"/>
</dbReference>
<proteinExistence type="inferred from homology"/>
<dbReference type="PRINTS" id="PR00080">
    <property type="entry name" value="SDRFAMILY"/>
</dbReference>
<dbReference type="Pfam" id="PF13561">
    <property type="entry name" value="adh_short_C2"/>
    <property type="match status" value="1"/>
</dbReference>
<dbReference type="PANTHER" id="PTHR42760">
    <property type="entry name" value="SHORT-CHAIN DEHYDROGENASES/REDUCTASES FAMILY MEMBER"/>
    <property type="match status" value="1"/>
</dbReference>
<evidence type="ECO:0000256" key="1">
    <source>
        <dbReference type="ARBA" id="ARBA00006484"/>
    </source>
</evidence>
<reference evidence="2 3" key="1">
    <citation type="submission" date="2013-05" db="EMBL/GenBank/DDBJ databases">
        <title>Between feast and famine: a lifestyle of most important marine PAH-degrading bacterium Cycloclasticus sp. 7ME.</title>
        <authorList>
            <person name="Yakimov M.M."/>
            <person name="Messina E."/>
            <person name="Genovese M."/>
            <person name="Denaro R."/>
            <person name="Crisafi F."/>
            <person name="Russo D."/>
            <person name="Cappello S."/>
            <person name="Santisi S."/>
            <person name="Smedile F."/>
            <person name="Golyshina O.V."/>
            <person name="Tran H."/>
            <person name="Pieper D.H."/>
            <person name="Golyshin P.N."/>
            <person name="Giuliano L."/>
        </authorList>
    </citation>
    <scope>NUCLEOTIDE SEQUENCE [LARGE SCALE GENOMIC DNA]</scope>
    <source>
        <strain evidence="2 3">78-ME</strain>
    </source>
</reference>
<gene>
    <name evidence="2" type="ORF">CYCME_1627</name>
</gene>
<dbReference type="NCBIfam" id="NF005559">
    <property type="entry name" value="PRK07231.1"/>
    <property type="match status" value="1"/>
</dbReference>
<dbReference type="KEGG" id="cza:CYCME_1627"/>
<organism evidence="2 3">
    <name type="scientific">Cycloclasticus zancles 78-ME</name>
    <dbReference type="NCBI Taxonomy" id="1198232"/>
    <lineage>
        <taxon>Bacteria</taxon>
        <taxon>Pseudomonadati</taxon>
        <taxon>Pseudomonadota</taxon>
        <taxon>Gammaproteobacteria</taxon>
        <taxon>Thiotrichales</taxon>
        <taxon>Piscirickettsiaceae</taxon>
        <taxon>Cycloclasticus</taxon>
    </lineage>
</organism>
<dbReference type="PROSITE" id="PS00061">
    <property type="entry name" value="ADH_SHORT"/>
    <property type="match status" value="1"/>
</dbReference>
<evidence type="ECO:0000313" key="2">
    <source>
        <dbReference type="EMBL" id="AGS39952.1"/>
    </source>
</evidence>
<dbReference type="InterPro" id="IPR036291">
    <property type="entry name" value="NAD(P)-bd_dom_sf"/>
</dbReference>
<dbReference type="GO" id="GO:0016616">
    <property type="term" value="F:oxidoreductase activity, acting on the CH-OH group of donors, NAD or NADP as acceptor"/>
    <property type="evidence" value="ECO:0007669"/>
    <property type="project" value="TreeGrafter"/>
</dbReference>
<reference evidence="3" key="2">
    <citation type="journal article" date="2016" name="Environ. Microbiol. Rep.">
        <title>Analysis of defence systems and a conjugative IncP-1 plasmid in the marine polyaromatic hydrocarbons-degrading bacterium Cycloclasticus sp. 78-ME.</title>
        <authorList>
            <person name="Yakimov M.M."/>
            <person name="Crisafi F."/>
            <person name="Messina E."/>
            <person name="Smedile F."/>
            <person name="Lopatina A."/>
            <person name="Denaro R."/>
            <person name="Pieper D.H."/>
            <person name="Golyshin P.N."/>
            <person name="Giuliano L."/>
        </authorList>
    </citation>
    <scope>NUCLEOTIDE SEQUENCE [LARGE SCALE GENOMIC DNA]</scope>
    <source>
        <strain evidence="3">78-ME</strain>
    </source>
</reference>
<comment type="similarity">
    <text evidence="1">Belongs to the short-chain dehydrogenases/reductases (SDR) family.</text>
</comment>
<dbReference type="AlphaFoldDB" id="S5TGG1"/>
<dbReference type="HOGENOM" id="CLU_010194_1_0_6"/>
<protein>
    <submittedName>
        <fullName evidence="2">3-beta hydroxysteroid dehydrogenase</fullName>
    </submittedName>
</protein>
<dbReference type="EMBL" id="CP005996">
    <property type="protein sequence ID" value="AGS39952.1"/>
    <property type="molecule type" value="Genomic_DNA"/>
</dbReference>
<dbReference type="PRINTS" id="PR00081">
    <property type="entry name" value="GDHRDH"/>
</dbReference>